<comment type="caution">
    <text evidence="1">The sequence shown here is derived from an EMBL/GenBank/DDBJ whole genome shotgun (WGS) entry which is preliminary data.</text>
</comment>
<dbReference type="SUPFAM" id="SSF53448">
    <property type="entry name" value="Nucleotide-diphospho-sugar transferases"/>
    <property type="match status" value="1"/>
</dbReference>
<proteinExistence type="predicted"/>
<dbReference type="EMBL" id="PXWG01000002">
    <property type="protein sequence ID" value="PSJ30413.1"/>
    <property type="molecule type" value="Genomic_DNA"/>
</dbReference>
<evidence type="ECO:0000313" key="2">
    <source>
        <dbReference type="Proteomes" id="UP000242427"/>
    </source>
</evidence>
<name>A0A9X7PJP7_9ACTN</name>
<evidence type="ECO:0000313" key="1">
    <source>
        <dbReference type="EMBL" id="PSJ30413.1"/>
    </source>
</evidence>
<dbReference type="InterPro" id="IPR029044">
    <property type="entry name" value="Nucleotide-diphossugar_trans"/>
</dbReference>
<gene>
    <name evidence="1" type="ORF">B7P34_02340</name>
</gene>
<reference evidence="1 2" key="1">
    <citation type="submission" date="2018-03" db="EMBL/GenBank/DDBJ databases">
        <title>Chitinolytic properties of Streptosporangium nondiastaticum TBG75A20.</title>
        <authorList>
            <person name="Gayathri V."/>
            <person name="Shiburaj S."/>
        </authorList>
    </citation>
    <scope>NUCLEOTIDE SEQUENCE [LARGE SCALE GENOMIC DNA]</scope>
    <source>
        <strain evidence="1 2">TBG75A20</strain>
    </source>
</reference>
<organism evidence="1 2">
    <name type="scientific">Streptosporangium nondiastaticum</name>
    <dbReference type="NCBI Taxonomy" id="35764"/>
    <lineage>
        <taxon>Bacteria</taxon>
        <taxon>Bacillati</taxon>
        <taxon>Actinomycetota</taxon>
        <taxon>Actinomycetes</taxon>
        <taxon>Streptosporangiales</taxon>
        <taxon>Streptosporangiaceae</taxon>
        <taxon>Streptosporangium</taxon>
    </lineage>
</organism>
<dbReference type="Pfam" id="PF13704">
    <property type="entry name" value="Glyco_tranf_2_4"/>
    <property type="match status" value="1"/>
</dbReference>
<protein>
    <submittedName>
        <fullName evidence="1">Uncharacterized protein</fullName>
    </submittedName>
</protein>
<dbReference type="OrthoDB" id="1099523at2"/>
<dbReference type="AlphaFoldDB" id="A0A9X7PJP7"/>
<accession>A0A9X7PJP7</accession>
<dbReference type="Gene3D" id="3.90.550.10">
    <property type="entry name" value="Spore Coat Polysaccharide Biosynthesis Protein SpsA, Chain A"/>
    <property type="match status" value="1"/>
</dbReference>
<keyword evidence="2" id="KW-1185">Reference proteome</keyword>
<sequence>MLTLPTCFGVERAVQPRVRRPGAPVLLILLAVAALECSSSILPVSCCGVVVRVLGLMRVRNGGQGLMGVLDGLARWCDDIYVVDDRSTDGTAEVLRSHPRVTNVVHARPGLPGDPWLVPESAGLELLYRMADFCRPDWIIMTDDDQALDVEGDLRARLAALPGEVAGVRCALVSSWNDPQFPRMVPLMGAATSMRCAIWRYRPGLKAGCKPLHNHHWPLNLTDHGRLEDIDGIRVVHSGWDTLDKRIARVKLYQRLDPDHVHNFGAAYDRALLFGYRLDELDRLKADYARRAAAETAGTTPV</sequence>
<dbReference type="Proteomes" id="UP000242427">
    <property type="component" value="Unassembled WGS sequence"/>
</dbReference>